<sequence length="116" mass="13234">MKLQIFFQVVAPLLQQKPVDEEKLQFYKKGFLKVLKEIEEGFLKDRPYLSGNSISVADIFCACEVEQPLLIGFDALANAPVAKAWLEKVRKELEPHYSEIHGVTKKMQDAIQKGKL</sequence>
<protein>
    <recommendedName>
        <fullName evidence="1">GST C-terminal domain-containing protein</fullName>
    </recommendedName>
</protein>
<dbReference type="PANTHER" id="PTHR43917">
    <property type="match status" value="1"/>
</dbReference>
<dbReference type="OrthoDB" id="422574at2759"/>
<gene>
    <name evidence="2" type="ORF">AVEN_27458_1</name>
</gene>
<dbReference type="InterPro" id="IPR036282">
    <property type="entry name" value="Glutathione-S-Trfase_C_sf"/>
</dbReference>
<dbReference type="Proteomes" id="UP000499080">
    <property type="component" value="Unassembled WGS sequence"/>
</dbReference>
<dbReference type="InterPro" id="IPR004046">
    <property type="entry name" value="GST_C"/>
</dbReference>
<evidence type="ECO:0000313" key="3">
    <source>
        <dbReference type="Proteomes" id="UP000499080"/>
    </source>
</evidence>
<comment type="caution">
    <text evidence="2">The sequence shown here is derived from an EMBL/GenBank/DDBJ whole genome shotgun (WGS) entry which is preliminary data.</text>
</comment>
<dbReference type="Gene3D" id="1.20.1050.10">
    <property type="match status" value="1"/>
</dbReference>
<dbReference type="PANTHER" id="PTHR43917:SF8">
    <property type="entry name" value="GH16740P-RELATED"/>
    <property type="match status" value="1"/>
</dbReference>
<dbReference type="EMBL" id="BGPR01079655">
    <property type="protein sequence ID" value="GBL75448.1"/>
    <property type="molecule type" value="Genomic_DNA"/>
</dbReference>
<dbReference type="GO" id="GO:0004364">
    <property type="term" value="F:glutathione transferase activity"/>
    <property type="evidence" value="ECO:0007669"/>
    <property type="project" value="TreeGrafter"/>
</dbReference>
<proteinExistence type="predicted"/>
<reference evidence="2 3" key="1">
    <citation type="journal article" date="2019" name="Sci. Rep.">
        <title>Orb-weaving spider Araneus ventricosus genome elucidates the spidroin gene catalogue.</title>
        <authorList>
            <person name="Kono N."/>
            <person name="Nakamura H."/>
            <person name="Ohtoshi R."/>
            <person name="Moran D.A.P."/>
            <person name="Shinohara A."/>
            <person name="Yoshida Y."/>
            <person name="Fujiwara M."/>
            <person name="Mori M."/>
            <person name="Tomita M."/>
            <person name="Arakawa K."/>
        </authorList>
    </citation>
    <scope>NUCLEOTIDE SEQUENCE [LARGE SCALE GENOMIC DNA]</scope>
</reference>
<evidence type="ECO:0000313" key="2">
    <source>
        <dbReference type="EMBL" id="GBL75448.1"/>
    </source>
</evidence>
<dbReference type="InterPro" id="IPR051369">
    <property type="entry name" value="GST_Theta"/>
</dbReference>
<accession>A0A4Y2A6P7</accession>
<name>A0A4Y2A6P7_ARAVE</name>
<dbReference type="InterPro" id="IPR010987">
    <property type="entry name" value="Glutathione-S-Trfase_C-like"/>
</dbReference>
<dbReference type="PROSITE" id="PS50405">
    <property type="entry name" value="GST_CTER"/>
    <property type="match status" value="1"/>
</dbReference>
<dbReference type="Pfam" id="PF00043">
    <property type="entry name" value="GST_C"/>
    <property type="match status" value="1"/>
</dbReference>
<evidence type="ECO:0000259" key="1">
    <source>
        <dbReference type="PROSITE" id="PS50405"/>
    </source>
</evidence>
<dbReference type="GO" id="GO:0006749">
    <property type="term" value="P:glutathione metabolic process"/>
    <property type="evidence" value="ECO:0007669"/>
    <property type="project" value="TreeGrafter"/>
</dbReference>
<dbReference type="GO" id="GO:0005737">
    <property type="term" value="C:cytoplasm"/>
    <property type="evidence" value="ECO:0007669"/>
    <property type="project" value="TreeGrafter"/>
</dbReference>
<dbReference type="SUPFAM" id="SSF47616">
    <property type="entry name" value="GST C-terminal domain-like"/>
    <property type="match status" value="1"/>
</dbReference>
<dbReference type="AlphaFoldDB" id="A0A4Y2A6P7"/>
<keyword evidence="3" id="KW-1185">Reference proteome</keyword>
<feature type="domain" description="GST C-terminal" evidence="1">
    <location>
        <begin position="1"/>
        <end position="116"/>
    </location>
</feature>
<organism evidence="2 3">
    <name type="scientific">Araneus ventricosus</name>
    <name type="common">Orbweaver spider</name>
    <name type="synonym">Epeira ventricosa</name>
    <dbReference type="NCBI Taxonomy" id="182803"/>
    <lineage>
        <taxon>Eukaryota</taxon>
        <taxon>Metazoa</taxon>
        <taxon>Ecdysozoa</taxon>
        <taxon>Arthropoda</taxon>
        <taxon>Chelicerata</taxon>
        <taxon>Arachnida</taxon>
        <taxon>Araneae</taxon>
        <taxon>Araneomorphae</taxon>
        <taxon>Entelegynae</taxon>
        <taxon>Araneoidea</taxon>
        <taxon>Araneidae</taxon>
        <taxon>Araneus</taxon>
    </lineage>
</organism>